<evidence type="ECO:0000259" key="2">
    <source>
        <dbReference type="PROSITE" id="PS50943"/>
    </source>
</evidence>
<dbReference type="GO" id="GO:0003677">
    <property type="term" value="F:DNA binding"/>
    <property type="evidence" value="ECO:0007669"/>
    <property type="project" value="UniProtKB-KW"/>
</dbReference>
<dbReference type="OrthoDB" id="283724at2"/>
<dbReference type="PROSITE" id="PS50943">
    <property type="entry name" value="HTH_CROC1"/>
    <property type="match status" value="1"/>
</dbReference>
<dbReference type="InterPro" id="IPR010982">
    <property type="entry name" value="Lambda_DNA-bd_dom_sf"/>
</dbReference>
<dbReference type="SMART" id="SM00530">
    <property type="entry name" value="HTH_XRE"/>
    <property type="match status" value="1"/>
</dbReference>
<organism evidence="3 4">
    <name type="scientific">Candidatus Nitrospira inopinata</name>
    <dbReference type="NCBI Taxonomy" id="1715989"/>
    <lineage>
        <taxon>Bacteria</taxon>
        <taxon>Pseudomonadati</taxon>
        <taxon>Nitrospirota</taxon>
        <taxon>Nitrospiria</taxon>
        <taxon>Nitrospirales</taxon>
        <taxon>Nitrospiraceae</taxon>
        <taxon>Nitrospira</taxon>
    </lineage>
</organism>
<dbReference type="SUPFAM" id="SSF47413">
    <property type="entry name" value="lambda repressor-like DNA-binding domains"/>
    <property type="match status" value="1"/>
</dbReference>
<dbReference type="InterPro" id="IPR013430">
    <property type="entry name" value="Toxin_antidote_HigA"/>
</dbReference>
<evidence type="ECO:0000256" key="1">
    <source>
        <dbReference type="ARBA" id="ARBA00023125"/>
    </source>
</evidence>
<dbReference type="PANTHER" id="PTHR36924:SF1">
    <property type="entry name" value="ANTITOXIN HIGA-1"/>
    <property type="match status" value="1"/>
</dbReference>
<dbReference type="STRING" id="1715989.NITINOP_1818"/>
<dbReference type="InterPro" id="IPR001387">
    <property type="entry name" value="Cro/C1-type_HTH"/>
</dbReference>
<sequence length="88" mass="10061">MRLPKNPFHPGEMLLEEFLIPRKMTQAALAKKLGWTRARLNELIKGKRDITADSALDLARVLGTSAKLWMNLQATFDLDKAMRKRKIA</sequence>
<dbReference type="Pfam" id="PF01381">
    <property type="entry name" value="HTH_3"/>
    <property type="match status" value="1"/>
</dbReference>
<dbReference type="CDD" id="cd00093">
    <property type="entry name" value="HTH_XRE"/>
    <property type="match status" value="1"/>
</dbReference>
<proteinExistence type="predicted"/>
<feature type="domain" description="HTH cro/C1-type" evidence="2">
    <location>
        <begin position="22"/>
        <end position="69"/>
    </location>
</feature>
<dbReference type="RefSeq" id="WP_062487892.1">
    <property type="nucleotide sequence ID" value="NZ_LN885086.1"/>
</dbReference>
<dbReference type="NCBIfam" id="TIGR02607">
    <property type="entry name" value="antidote_HigA"/>
    <property type="match status" value="1"/>
</dbReference>
<evidence type="ECO:0000313" key="4">
    <source>
        <dbReference type="Proteomes" id="UP000066284"/>
    </source>
</evidence>
<reference evidence="4" key="1">
    <citation type="submission" date="2015-09" db="EMBL/GenBank/DDBJ databases">
        <authorList>
            <person name="Daims H."/>
        </authorList>
    </citation>
    <scope>NUCLEOTIDE SEQUENCE [LARGE SCALE GENOMIC DNA]</scope>
</reference>
<keyword evidence="4" id="KW-1185">Reference proteome</keyword>
<dbReference type="PANTHER" id="PTHR36924">
    <property type="entry name" value="ANTITOXIN HIGA-1"/>
    <property type="match status" value="1"/>
</dbReference>
<dbReference type="EMBL" id="LN885086">
    <property type="protein sequence ID" value="CUQ66793.1"/>
    <property type="molecule type" value="Genomic_DNA"/>
</dbReference>
<protein>
    <submittedName>
        <fullName evidence="3">Addiction module antidote protein, HigA family</fullName>
    </submittedName>
</protein>
<gene>
    <name evidence="3" type="ORF">NITINOP_1818</name>
</gene>
<name>A0A0S4KTZ4_9BACT</name>
<dbReference type="AlphaFoldDB" id="A0A0S4KTZ4"/>
<dbReference type="Proteomes" id="UP000066284">
    <property type="component" value="Chromosome 1"/>
</dbReference>
<evidence type="ECO:0000313" key="3">
    <source>
        <dbReference type="EMBL" id="CUQ66793.1"/>
    </source>
</evidence>
<dbReference type="KEGG" id="nio:NITINOP_1818"/>
<keyword evidence="1" id="KW-0238">DNA-binding</keyword>
<dbReference type="Gene3D" id="1.10.260.40">
    <property type="entry name" value="lambda repressor-like DNA-binding domains"/>
    <property type="match status" value="1"/>
</dbReference>
<accession>A0A0S4KTZ4</accession>